<keyword evidence="1" id="KW-0472">Membrane</keyword>
<organism evidence="2 3">
    <name type="scientific">Solihabitans fulvus</name>
    <dbReference type="NCBI Taxonomy" id="1892852"/>
    <lineage>
        <taxon>Bacteria</taxon>
        <taxon>Bacillati</taxon>
        <taxon>Actinomycetota</taxon>
        <taxon>Actinomycetes</taxon>
        <taxon>Pseudonocardiales</taxon>
        <taxon>Pseudonocardiaceae</taxon>
        <taxon>Solihabitans</taxon>
    </lineage>
</organism>
<gene>
    <name evidence="2" type="ORF">F0L68_40675</name>
</gene>
<protein>
    <submittedName>
        <fullName evidence="2">Uncharacterized protein</fullName>
    </submittedName>
</protein>
<evidence type="ECO:0000313" key="3">
    <source>
        <dbReference type="Proteomes" id="UP000323454"/>
    </source>
</evidence>
<feature type="transmembrane region" description="Helical" evidence="1">
    <location>
        <begin position="12"/>
        <end position="33"/>
    </location>
</feature>
<comment type="caution">
    <text evidence="2">The sequence shown here is derived from an EMBL/GenBank/DDBJ whole genome shotgun (WGS) entry which is preliminary data.</text>
</comment>
<keyword evidence="1" id="KW-1133">Transmembrane helix</keyword>
<accession>A0A5B2W7U9</accession>
<evidence type="ECO:0000256" key="1">
    <source>
        <dbReference type="SAM" id="Phobius"/>
    </source>
</evidence>
<sequence length="124" mass="13082">MRTRGSRLRAPIVACGVGVYWTVTFVGAGEILTGHLPDHWPSTTLALAMLGIVLAALGKLVTRTNLAWRWILIGGAATMPLAVIGGANADSTTVGALILLGGLANYLHHRAYGTNILSVPTRRR</sequence>
<proteinExistence type="predicted"/>
<dbReference type="RefSeq" id="WP_149855260.1">
    <property type="nucleotide sequence ID" value="NZ_VUOB01000131.1"/>
</dbReference>
<dbReference type="Proteomes" id="UP000323454">
    <property type="component" value="Unassembled WGS sequence"/>
</dbReference>
<reference evidence="2 3" key="2">
    <citation type="submission" date="2019-09" db="EMBL/GenBank/DDBJ databases">
        <authorList>
            <person name="Jin C."/>
        </authorList>
    </citation>
    <scope>NUCLEOTIDE SEQUENCE [LARGE SCALE GENOMIC DNA]</scope>
    <source>
        <strain evidence="2 3">AN110305</strain>
    </source>
</reference>
<dbReference type="AlphaFoldDB" id="A0A5B2W7U9"/>
<feature type="transmembrane region" description="Helical" evidence="1">
    <location>
        <begin position="39"/>
        <end position="58"/>
    </location>
</feature>
<keyword evidence="1" id="KW-0812">Transmembrane</keyword>
<feature type="transmembrane region" description="Helical" evidence="1">
    <location>
        <begin position="70"/>
        <end position="89"/>
    </location>
</feature>
<keyword evidence="3" id="KW-1185">Reference proteome</keyword>
<name>A0A5B2W7U9_9PSEU</name>
<evidence type="ECO:0000313" key="2">
    <source>
        <dbReference type="EMBL" id="KAA2246407.1"/>
    </source>
</evidence>
<dbReference type="EMBL" id="VUOB01000131">
    <property type="protein sequence ID" value="KAA2246407.1"/>
    <property type="molecule type" value="Genomic_DNA"/>
</dbReference>
<reference evidence="2 3" key="1">
    <citation type="submission" date="2019-09" db="EMBL/GenBank/DDBJ databases">
        <title>Goodfellowia gen. nov., a new genus of the Pseudonocardineae related to Actinoalloteichus, containing Goodfellowia coeruleoviolacea gen. nov., comb. nov. gen. nov., comb. nov.</title>
        <authorList>
            <person name="Labeda D."/>
        </authorList>
    </citation>
    <scope>NUCLEOTIDE SEQUENCE [LARGE SCALE GENOMIC DNA]</scope>
    <source>
        <strain evidence="2 3">AN110305</strain>
    </source>
</reference>